<dbReference type="AlphaFoldDB" id="F0J9V8"/>
<proteinExistence type="evidence at transcript level"/>
<accession>F0J9V8</accession>
<organism evidence="2">
    <name type="scientific">Amblyomma variegatum</name>
    <name type="common">Tropical bont tick</name>
    <dbReference type="NCBI Taxonomy" id="34610"/>
    <lineage>
        <taxon>Eukaryota</taxon>
        <taxon>Metazoa</taxon>
        <taxon>Ecdysozoa</taxon>
        <taxon>Arthropoda</taxon>
        <taxon>Chelicerata</taxon>
        <taxon>Arachnida</taxon>
        <taxon>Acari</taxon>
        <taxon>Parasitiformes</taxon>
        <taxon>Ixodida</taxon>
        <taxon>Ixodoidea</taxon>
        <taxon>Ixodidae</taxon>
        <taxon>Amblyomminae</taxon>
        <taxon>Amblyomma</taxon>
    </lineage>
</organism>
<feature type="signal peptide" evidence="1">
    <location>
        <begin position="1"/>
        <end position="25"/>
    </location>
</feature>
<evidence type="ECO:0000256" key="1">
    <source>
        <dbReference type="SAM" id="SignalP"/>
    </source>
</evidence>
<sequence>MTPAKLLSFALLAAAFIAMIGTSFSAFYSHDAEFGVVAYTGGNALYPFGLCVRSGALSYGCPVGAVCVPRGAYFGLWTGPGTCFWTL</sequence>
<dbReference type="EMBL" id="BK007659">
    <property type="protein sequence ID" value="DAA34631.1"/>
    <property type="molecule type" value="mRNA"/>
</dbReference>
<evidence type="ECO:0000313" key="2">
    <source>
        <dbReference type="EMBL" id="DAA34631.1"/>
    </source>
</evidence>
<feature type="chain" id="PRO_5003254795" evidence="1">
    <location>
        <begin position="26"/>
        <end position="87"/>
    </location>
</feature>
<keyword evidence="1" id="KW-0732">Signal</keyword>
<protein>
    <submittedName>
        <fullName evidence="2">Hypothetical secreted protein 1443</fullName>
    </submittedName>
</protein>
<name>F0J9V8_AMBVA</name>
<reference evidence="2" key="1">
    <citation type="journal article" date="2011" name="BMC Genomics">
        <title>A further insight into the sialome of the tropical bont tick, Amblyomma variegatum.</title>
        <authorList>
            <person name="Ribeiro J.M."/>
            <person name="Anderson J.M."/>
            <person name="Manoukis N.C."/>
            <person name="Meng Z."/>
            <person name="Francishetti I.M."/>
        </authorList>
    </citation>
    <scope>NUCLEOTIDE SEQUENCE</scope>
    <source>
        <strain evidence="2">Amb_var-1443</strain>
        <tissue evidence="2">Salivary gland</tissue>
    </source>
</reference>